<dbReference type="HOGENOM" id="CLU_397538_0_0_1"/>
<name>K1R1F1_MAGGI</name>
<dbReference type="InParanoid" id="K1R1F1"/>
<keyword evidence="1" id="KW-0418">Kinase</keyword>
<gene>
    <name evidence="1" type="ORF">CGI_10021574</name>
</gene>
<reference evidence="1" key="1">
    <citation type="journal article" date="2012" name="Nature">
        <title>The oyster genome reveals stress adaptation and complexity of shell formation.</title>
        <authorList>
            <person name="Zhang G."/>
            <person name="Fang X."/>
            <person name="Guo X."/>
            <person name="Li L."/>
            <person name="Luo R."/>
            <person name="Xu F."/>
            <person name="Yang P."/>
            <person name="Zhang L."/>
            <person name="Wang X."/>
            <person name="Qi H."/>
            <person name="Xiong Z."/>
            <person name="Que H."/>
            <person name="Xie Y."/>
            <person name="Holland P.W."/>
            <person name="Paps J."/>
            <person name="Zhu Y."/>
            <person name="Wu F."/>
            <person name="Chen Y."/>
            <person name="Wang J."/>
            <person name="Peng C."/>
            <person name="Meng J."/>
            <person name="Yang L."/>
            <person name="Liu J."/>
            <person name="Wen B."/>
            <person name="Zhang N."/>
            <person name="Huang Z."/>
            <person name="Zhu Q."/>
            <person name="Feng Y."/>
            <person name="Mount A."/>
            <person name="Hedgecock D."/>
            <person name="Xu Z."/>
            <person name="Liu Y."/>
            <person name="Domazet-Loso T."/>
            <person name="Du Y."/>
            <person name="Sun X."/>
            <person name="Zhang S."/>
            <person name="Liu B."/>
            <person name="Cheng P."/>
            <person name="Jiang X."/>
            <person name="Li J."/>
            <person name="Fan D."/>
            <person name="Wang W."/>
            <person name="Fu W."/>
            <person name="Wang T."/>
            <person name="Wang B."/>
            <person name="Zhang J."/>
            <person name="Peng Z."/>
            <person name="Li Y."/>
            <person name="Li N."/>
            <person name="Wang J."/>
            <person name="Chen M."/>
            <person name="He Y."/>
            <person name="Tan F."/>
            <person name="Song X."/>
            <person name="Zheng Q."/>
            <person name="Huang R."/>
            <person name="Yang H."/>
            <person name="Du X."/>
            <person name="Chen L."/>
            <person name="Yang M."/>
            <person name="Gaffney P.M."/>
            <person name="Wang S."/>
            <person name="Luo L."/>
            <person name="She Z."/>
            <person name="Ming Y."/>
            <person name="Huang W."/>
            <person name="Zhang S."/>
            <person name="Huang B."/>
            <person name="Zhang Y."/>
            <person name="Qu T."/>
            <person name="Ni P."/>
            <person name="Miao G."/>
            <person name="Wang J."/>
            <person name="Wang Q."/>
            <person name="Steinberg C.E."/>
            <person name="Wang H."/>
            <person name="Li N."/>
            <person name="Qian L."/>
            <person name="Zhang G."/>
            <person name="Li Y."/>
            <person name="Yang H."/>
            <person name="Liu X."/>
            <person name="Wang J."/>
            <person name="Yin Y."/>
            <person name="Wang J."/>
        </authorList>
    </citation>
    <scope>NUCLEOTIDE SEQUENCE [LARGE SCALE GENOMIC DNA]</scope>
    <source>
        <strain evidence="1">05x7-T-G4-1.051#20</strain>
    </source>
</reference>
<protein>
    <submittedName>
        <fullName evidence="1">Serine/threonine-protein kinase ATR</fullName>
    </submittedName>
</protein>
<dbReference type="AlphaFoldDB" id="K1R1F1"/>
<dbReference type="EMBL" id="JH818749">
    <property type="protein sequence ID" value="EKC39698.1"/>
    <property type="molecule type" value="Genomic_DNA"/>
</dbReference>
<sequence>MSRQQLAEALHLLHKFQGQDDSNQAKTVFEGRILILKILDGCLSDKKTISESLTSSGENSECHTVLQWCHHRVVQNKEFFIPPTHTSGDETPTLGHTRITRSPEEELLSFELVQVNESLFTEESGKTLQRFQVDGDVVKKSLRDPDKESLRVIEKLLLVEGLPQVQVQDYFIACLSALELEERTAQVVLSVCLANRKPLAAIHLSEFQHQNILKKMCNVIEQHGFSNLVTGAMKMSISELLSHCLEALSFTSPQEGEAKHIKDLVFSVLLAAVGKNIESSHLVRPLVILLMSDFRQTYSGLPDTQGSIPTDKLDTVAASQFKRKRKADEPQMKKKSSLPHRYLRLRTHKMFKAGENDPAWIDLKPQDFKMTWRLSASVCEDCPFSPRTCPPSGECTSFDRLVRVIGSMVGEGSSDSNQLIVRTLKETLESARLQGNVRLQQTVILTIAQIGRVAEDELLLVVIISLLENMFSKGQVIAAIAYQQLNSVARYKKTKTQNLFLNSRQEICKSRMKLLLEYIKHVFAYLVCFCQRSEMERAIIFLQNETDLELAELLRMNFQVVHQELLLYLSTHYSQVFNGLRHLSTYDHNYSGPKDIKTSEQMADYLQPRLLGVIAFFDSQLLNARIPLSDKRLFTDREFIEINCRAWNCFVKSLELSVLGQMMSQIIATILPLLEYLPKQVAEIINFIIVDSR</sequence>
<proteinExistence type="predicted"/>
<dbReference type="GO" id="GO:0016301">
    <property type="term" value="F:kinase activity"/>
    <property type="evidence" value="ECO:0007669"/>
    <property type="project" value="UniProtKB-KW"/>
</dbReference>
<accession>K1R1F1</accession>
<evidence type="ECO:0000313" key="1">
    <source>
        <dbReference type="EMBL" id="EKC39698.1"/>
    </source>
</evidence>
<organism evidence="1">
    <name type="scientific">Magallana gigas</name>
    <name type="common">Pacific oyster</name>
    <name type="synonym">Crassostrea gigas</name>
    <dbReference type="NCBI Taxonomy" id="29159"/>
    <lineage>
        <taxon>Eukaryota</taxon>
        <taxon>Metazoa</taxon>
        <taxon>Spiralia</taxon>
        <taxon>Lophotrochozoa</taxon>
        <taxon>Mollusca</taxon>
        <taxon>Bivalvia</taxon>
        <taxon>Autobranchia</taxon>
        <taxon>Pteriomorphia</taxon>
        <taxon>Ostreida</taxon>
        <taxon>Ostreoidea</taxon>
        <taxon>Ostreidae</taxon>
        <taxon>Magallana</taxon>
    </lineage>
</organism>
<keyword evidence="1" id="KW-0808">Transferase</keyword>